<evidence type="ECO:0000256" key="4">
    <source>
        <dbReference type="ARBA" id="ARBA00022490"/>
    </source>
</evidence>
<organism evidence="15 16">
    <name type="scientific">Calypte anna</name>
    <name type="common">Anna's hummingbird</name>
    <name type="synonym">Archilochus anna</name>
    <dbReference type="NCBI Taxonomy" id="9244"/>
    <lineage>
        <taxon>Eukaryota</taxon>
        <taxon>Metazoa</taxon>
        <taxon>Chordata</taxon>
        <taxon>Craniata</taxon>
        <taxon>Vertebrata</taxon>
        <taxon>Euteleostomi</taxon>
        <taxon>Archelosauria</taxon>
        <taxon>Archosauria</taxon>
        <taxon>Dinosauria</taxon>
        <taxon>Saurischia</taxon>
        <taxon>Theropoda</taxon>
        <taxon>Coelurosauria</taxon>
        <taxon>Aves</taxon>
        <taxon>Neognathae</taxon>
        <taxon>Neoaves</taxon>
        <taxon>Strisores</taxon>
        <taxon>Apodiformes</taxon>
        <taxon>Trochilidae</taxon>
        <taxon>Calypte</taxon>
    </lineage>
</organism>
<protein>
    <recommendedName>
        <fullName evidence="11">APOBEC1 complementation factor</fullName>
    </recommendedName>
    <alternativeName>
        <fullName evidence="12">APOBEC1-stimulating protein</fullName>
    </alternativeName>
</protein>
<feature type="domain" description="RRM" evidence="14">
    <location>
        <begin position="136"/>
        <end position="218"/>
    </location>
</feature>
<dbReference type="GO" id="GO:0003723">
    <property type="term" value="F:RNA binding"/>
    <property type="evidence" value="ECO:0007669"/>
    <property type="project" value="UniProtKB-UniRule"/>
</dbReference>
<dbReference type="InterPro" id="IPR034538">
    <property type="entry name" value="ACF_RRM1"/>
</dbReference>
<evidence type="ECO:0000256" key="9">
    <source>
        <dbReference type="ARBA" id="ARBA00023242"/>
    </source>
</evidence>
<dbReference type="GO" id="GO:0016554">
    <property type="term" value="P:cytidine to uridine editing"/>
    <property type="evidence" value="ECO:0007669"/>
    <property type="project" value="UniProtKB-ARBA"/>
</dbReference>
<dbReference type="CDD" id="cd19900">
    <property type="entry name" value="DSRM_A1CF"/>
    <property type="match status" value="1"/>
</dbReference>
<dbReference type="EMBL" id="KL218641">
    <property type="protein sequence ID" value="KFP07232.1"/>
    <property type="molecule type" value="Genomic_DNA"/>
</dbReference>
<evidence type="ECO:0000256" key="5">
    <source>
        <dbReference type="ARBA" id="ARBA00022664"/>
    </source>
</evidence>
<evidence type="ECO:0000256" key="2">
    <source>
        <dbReference type="ARBA" id="ARBA00004240"/>
    </source>
</evidence>
<evidence type="ECO:0000313" key="15">
    <source>
        <dbReference type="EMBL" id="KFP07232.1"/>
    </source>
</evidence>
<gene>
    <name evidence="15" type="ORF">N300_07564</name>
</gene>
<dbReference type="InterPro" id="IPR035979">
    <property type="entry name" value="RBD_domain_sf"/>
</dbReference>
<evidence type="ECO:0000256" key="11">
    <source>
        <dbReference type="ARBA" id="ARBA00073950"/>
    </source>
</evidence>
<evidence type="ECO:0000256" key="7">
    <source>
        <dbReference type="ARBA" id="ARBA00022824"/>
    </source>
</evidence>
<keyword evidence="6" id="KW-0677">Repeat</keyword>
<evidence type="ECO:0000256" key="10">
    <source>
        <dbReference type="ARBA" id="ARBA00062586"/>
    </source>
</evidence>
<accession>A0A091IG18</accession>
<dbReference type="Proteomes" id="UP000054308">
    <property type="component" value="Unassembled WGS sequence"/>
</dbReference>
<dbReference type="CDD" id="cd12490">
    <property type="entry name" value="RRM2_ACF"/>
    <property type="match status" value="1"/>
</dbReference>
<evidence type="ECO:0000256" key="1">
    <source>
        <dbReference type="ARBA" id="ARBA00004123"/>
    </source>
</evidence>
<dbReference type="NCBIfam" id="TIGR01648">
    <property type="entry name" value="hnRNP-R-Q"/>
    <property type="match status" value="1"/>
</dbReference>
<sequence length="589" mass="65170">MESNHKSRDGLTGTQKEAALRALIQRTGYNLIQENGQRKYGGPPPGWDSPPPERGCEIFIGKLPRDLFEDELIPLCEKIGKIYEMRMMMDFNGNNRGYAFVTFSNKQEAKNAIKQLNNYEIRNGRLLGVCASVDNCRLFVGGIPKTKKREEILAEMKKVTDGVVDIIVYPSAADKTKNRGFAFVEYESHRAAAMARRKLLPGRIQLWGHPIAVDWAEPEVEVDEDTMSSVKILYVRNLMLSTTEETIEKEFNNIKPGAVERVKKIRDYAFVHFNKREDAVEAMKALNGKVLDGSPIEVTLAKPVDKDSYVRYTRGTGGRSTMLQGEYTYAFGQVYDPATAYLGAPVFYAPQAYAAIPSLHFPATKGLSNRSFIRPPSVREIYMNVPVGAAGVRGLGGRGYLAYPGLGHGYQLKGEKRGEDKLYDLLPGMELTPMNHVTLKPQGIKLAPQILEEICQKNNWGQPVYQLHSAIGQDQRQLFLYKITIPALANQNPTIHPFTPPKLSAYIDEAKTYAAEYTLQTLGIPTEGAEVPPAAPAFPGYTIANAAATVTAAQLKQAVTMGQDLATYTAYEAYPAFAVAARSDGYGAF</sequence>
<keyword evidence="9" id="KW-0539">Nucleus</keyword>
<dbReference type="OrthoDB" id="3800936at2759"/>
<dbReference type="GO" id="GO:0005634">
    <property type="term" value="C:nucleus"/>
    <property type="evidence" value="ECO:0007669"/>
    <property type="project" value="UniProtKB-SubCell"/>
</dbReference>
<dbReference type="PANTHER" id="PTHR21245">
    <property type="entry name" value="HETEROGENEOUS NUCLEAR RIBONUCLEOPROTEIN"/>
    <property type="match status" value="1"/>
</dbReference>
<dbReference type="Pfam" id="PF00076">
    <property type="entry name" value="RRM_1"/>
    <property type="match status" value="3"/>
</dbReference>
<dbReference type="PROSITE" id="PS50102">
    <property type="entry name" value="RRM"/>
    <property type="match status" value="3"/>
</dbReference>
<evidence type="ECO:0000256" key="3">
    <source>
        <dbReference type="ARBA" id="ARBA00004496"/>
    </source>
</evidence>
<dbReference type="InterPro" id="IPR000504">
    <property type="entry name" value="RRM_dom"/>
</dbReference>
<dbReference type="Gene3D" id="3.30.70.330">
    <property type="match status" value="3"/>
</dbReference>
<evidence type="ECO:0000256" key="6">
    <source>
        <dbReference type="ARBA" id="ARBA00022737"/>
    </source>
</evidence>
<dbReference type="InterPro" id="IPR006535">
    <property type="entry name" value="HnRNP_R/Q_splicing_fac"/>
</dbReference>
<dbReference type="FunFam" id="3.30.70.330:FF:000022">
    <property type="entry name" value="APOBEC1 complementation factor isoform X1"/>
    <property type="match status" value="1"/>
</dbReference>
<dbReference type="FunFam" id="3.30.160.20:FF:000025">
    <property type="entry name" value="APOBEC1 complementation factor isoform X1"/>
    <property type="match status" value="1"/>
</dbReference>
<evidence type="ECO:0000256" key="8">
    <source>
        <dbReference type="ARBA" id="ARBA00022884"/>
    </source>
</evidence>
<evidence type="ECO:0000256" key="13">
    <source>
        <dbReference type="PROSITE-ProRule" id="PRU00176"/>
    </source>
</evidence>
<keyword evidence="4" id="KW-0963">Cytoplasm</keyword>
<dbReference type="Pfam" id="PF14709">
    <property type="entry name" value="DND1_DSRM"/>
    <property type="match status" value="1"/>
</dbReference>
<dbReference type="SUPFAM" id="SSF54768">
    <property type="entry name" value="dsRNA-binding domain-like"/>
    <property type="match status" value="1"/>
</dbReference>
<dbReference type="GO" id="GO:0005783">
    <property type="term" value="C:endoplasmic reticulum"/>
    <property type="evidence" value="ECO:0007669"/>
    <property type="project" value="UniProtKB-SubCell"/>
</dbReference>
<dbReference type="CDD" id="cd12486">
    <property type="entry name" value="RRM1_ACF"/>
    <property type="match status" value="1"/>
</dbReference>
<dbReference type="CDD" id="cd12498">
    <property type="entry name" value="RRM3_ACF"/>
    <property type="match status" value="1"/>
</dbReference>
<dbReference type="SMART" id="SM00360">
    <property type="entry name" value="RRM"/>
    <property type="match status" value="3"/>
</dbReference>
<name>A0A091IG18_CALAN</name>
<feature type="domain" description="RRM" evidence="14">
    <location>
        <begin position="56"/>
        <end position="134"/>
    </location>
</feature>
<comment type="subcellular location">
    <subcellularLocation>
        <location evidence="3">Cytoplasm</location>
    </subcellularLocation>
    <subcellularLocation>
        <location evidence="2">Endoplasmic reticulum</location>
    </subcellularLocation>
    <subcellularLocation>
        <location evidence="1">Nucleus</location>
    </subcellularLocation>
</comment>
<keyword evidence="7" id="KW-0256">Endoplasmic reticulum</keyword>
<dbReference type="GO" id="GO:0006397">
    <property type="term" value="P:mRNA processing"/>
    <property type="evidence" value="ECO:0007669"/>
    <property type="project" value="UniProtKB-KW"/>
</dbReference>
<reference evidence="15 16" key="1">
    <citation type="submission" date="2014-04" db="EMBL/GenBank/DDBJ databases">
        <title>Genome evolution of avian class.</title>
        <authorList>
            <person name="Zhang G."/>
            <person name="Li C."/>
        </authorList>
    </citation>
    <scope>NUCLEOTIDE SEQUENCE [LARGE SCALE GENOMIC DNA]</scope>
    <source>
        <strain evidence="15">BGI_N300</strain>
    </source>
</reference>
<dbReference type="FunFam" id="3.30.70.330:FF:000026">
    <property type="entry name" value="APOBEC1 complementation factor isoform X1"/>
    <property type="match status" value="1"/>
</dbReference>
<dbReference type="AlphaFoldDB" id="A0A091IG18"/>
<keyword evidence="5" id="KW-0507">mRNA processing</keyword>
<dbReference type="FunFam" id="3.30.70.330:FF:000179">
    <property type="entry name" value="APOBEC1 complementation factor isoform X1"/>
    <property type="match status" value="1"/>
</dbReference>
<dbReference type="InterPro" id="IPR012677">
    <property type="entry name" value="Nucleotide-bd_a/b_plait_sf"/>
</dbReference>
<keyword evidence="8 13" id="KW-0694">RNA-binding</keyword>
<dbReference type="STRING" id="9244.A0A091IG18"/>
<proteinExistence type="predicted"/>
<keyword evidence="16" id="KW-1185">Reference proteome</keyword>
<dbReference type="SUPFAM" id="SSF54928">
    <property type="entry name" value="RNA-binding domain, RBD"/>
    <property type="match status" value="2"/>
</dbReference>
<evidence type="ECO:0000313" key="16">
    <source>
        <dbReference type="Proteomes" id="UP000054308"/>
    </source>
</evidence>
<dbReference type="InterPro" id="IPR044461">
    <property type="entry name" value="A1CF_DSRM"/>
</dbReference>
<feature type="domain" description="RRM" evidence="14">
    <location>
        <begin position="231"/>
        <end position="303"/>
    </location>
</feature>
<dbReference type="Gene3D" id="3.30.160.20">
    <property type="match status" value="1"/>
</dbReference>
<comment type="subunit">
    <text evidence="10">Part of the apolipoprotein B mRNA editing complex with APOBEC1. Interacts with TNPO2; TNPO2 may be responsible for transport of A1CF into the nucleus. Interacts with SYNCRIP. Interacts with CELF2/CUGBP2. Interacts with RBM47.</text>
</comment>
<evidence type="ECO:0000256" key="12">
    <source>
        <dbReference type="ARBA" id="ARBA00079413"/>
    </source>
</evidence>
<evidence type="ECO:0000259" key="14">
    <source>
        <dbReference type="PROSITE" id="PS50102"/>
    </source>
</evidence>